<proteinExistence type="predicted"/>
<accession>A0A382I1Z4</accession>
<name>A0A382I1Z4_9ZZZZ</name>
<gene>
    <name evidence="1" type="ORF">METZ01_LOCUS246196</name>
</gene>
<dbReference type="EMBL" id="UINC01064559">
    <property type="protein sequence ID" value="SVB93342.1"/>
    <property type="molecule type" value="Genomic_DNA"/>
</dbReference>
<dbReference type="Gene3D" id="3.40.50.150">
    <property type="entry name" value="Vaccinia Virus protein VP39"/>
    <property type="match status" value="1"/>
</dbReference>
<evidence type="ECO:0008006" key="2">
    <source>
        <dbReference type="Google" id="ProtNLM"/>
    </source>
</evidence>
<dbReference type="SUPFAM" id="SSF53335">
    <property type="entry name" value="S-adenosyl-L-methionine-dependent methyltransferases"/>
    <property type="match status" value="1"/>
</dbReference>
<sequence length="188" mass="21928">MKKNHFPAFEETKKTIKEFSENKKNTTLADIGCGNGWATDDLNKEKFIDKATGYDGSLEMVQKAKKTYPGSEFFKMELNNWNPKQTFDIIYSMEAIYYLNSPEKFISDCYTKWLKNGGLFIAALDHYKENTQSLSWPEDLNVAMQTKSGNEWKNILEQNKFKHCNIEYVNQKKDWNGTLIFWGIKDAL</sequence>
<dbReference type="CDD" id="cd02440">
    <property type="entry name" value="AdoMet_MTases"/>
    <property type="match status" value="1"/>
</dbReference>
<reference evidence="1" key="1">
    <citation type="submission" date="2018-05" db="EMBL/GenBank/DDBJ databases">
        <authorList>
            <person name="Lanie J.A."/>
            <person name="Ng W.-L."/>
            <person name="Kazmierczak K.M."/>
            <person name="Andrzejewski T.M."/>
            <person name="Davidsen T.M."/>
            <person name="Wayne K.J."/>
            <person name="Tettelin H."/>
            <person name="Glass J.I."/>
            <person name="Rusch D."/>
            <person name="Podicherti R."/>
            <person name="Tsui H.-C.T."/>
            <person name="Winkler M.E."/>
        </authorList>
    </citation>
    <scope>NUCLEOTIDE SEQUENCE</scope>
</reference>
<organism evidence="1">
    <name type="scientific">marine metagenome</name>
    <dbReference type="NCBI Taxonomy" id="408172"/>
    <lineage>
        <taxon>unclassified sequences</taxon>
        <taxon>metagenomes</taxon>
        <taxon>ecological metagenomes</taxon>
    </lineage>
</organism>
<dbReference type="AlphaFoldDB" id="A0A382I1Z4"/>
<dbReference type="InterPro" id="IPR029063">
    <property type="entry name" value="SAM-dependent_MTases_sf"/>
</dbReference>
<dbReference type="Pfam" id="PF13489">
    <property type="entry name" value="Methyltransf_23"/>
    <property type="match status" value="1"/>
</dbReference>
<dbReference type="PANTHER" id="PTHR43861">
    <property type="entry name" value="TRANS-ACONITATE 2-METHYLTRANSFERASE-RELATED"/>
    <property type="match status" value="1"/>
</dbReference>
<protein>
    <recommendedName>
        <fullName evidence="2">Methyltransferase domain-containing protein</fullName>
    </recommendedName>
</protein>
<evidence type="ECO:0000313" key="1">
    <source>
        <dbReference type="EMBL" id="SVB93342.1"/>
    </source>
</evidence>